<dbReference type="EMBL" id="FNON01000005">
    <property type="protein sequence ID" value="SDY41875.1"/>
    <property type="molecule type" value="Genomic_DNA"/>
</dbReference>
<protein>
    <submittedName>
        <fullName evidence="5">AAA ATPase domain-containing protein</fullName>
    </submittedName>
</protein>
<organism evidence="5 6">
    <name type="scientific">Amycolatopsis xylanica</name>
    <dbReference type="NCBI Taxonomy" id="589385"/>
    <lineage>
        <taxon>Bacteria</taxon>
        <taxon>Bacillati</taxon>
        <taxon>Actinomycetota</taxon>
        <taxon>Actinomycetes</taxon>
        <taxon>Pseudonocardiales</taxon>
        <taxon>Pseudonocardiaceae</taxon>
        <taxon>Amycolatopsis</taxon>
    </lineage>
</organism>
<dbReference type="GO" id="GO:0004016">
    <property type="term" value="F:adenylate cyclase activity"/>
    <property type="evidence" value="ECO:0007669"/>
    <property type="project" value="TreeGrafter"/>
</dbReference>
<dbReference type="Pfam" id="PF13191">
    <property type="entry name" value="AAA_16"/>
    <property type="match status" value="1"/>
</dbReference>
<dbReference type="SUPFAM" id="SSF52540">
    <property type="entry name" value="P-loop containing nucleoside triphosphate hydrolases"/>
    <property type="match status" value="1"/>
</dbReference>
<dbReference type="OrthoDB" id="134712at2"/>
<feature type="domain" description="Orc1-like AAA ATPase" evidence="4">
    <location>
        <begin position="5"/>
        <end position="165"/>
    </location>
</feature>
<reference evidence="5 6" key="1">
    <citation type="submission" date="2016-10" db="EMBL/GenBank/DDBJ databases">
        <authorList>
            <person name="de Groot N.N."/>
        </authorList>
    </citation>
    <scope>NUCLEOTIDE SEQUENCE [LARGE SCALE GENOMIC DNA]</scope>
    <source>
        <strain evidence="5 6">CPCC 202699</strain>
    </source>
</reference>
<dbReference type="RefSeq" id="WP_091292769.1">
    <property type="nucleotide sequence ID" value="NZ_FNON01000005.1"/>
</dbReference>
<dbReference type="InterPro" id="IPR041664">
    <property type="entry name" value="AAA_16"/>
</dbReference>
<keyword evidence="1" id="KW-0547">Nucleotide-binding</keyword>
<evidence type="ECO:0000256" key="1">
    <source>
        <dbReference type="ARBA" id="ARBA00022741"/>
    </source>
</evidence>
<evidence type="ECO:0000256" key="2">
    <source>
        <dbReference type="ARBA" id="ARBA00022840"/>
    </source>
</evidence>
<accession>A0A1H3JQP9</accession>
<proteinExistence type="predicted"/>
<dbReference type="AlphaFoldDB" id="A0A1H3JQP9"/>
<evidence type="ECO:0000313" key="5">
    <source>
        <dbReference type="EMBL" id="SDY41875.1"/>
    </source>
</evidence>
<dbReference type="InterPro" id="IPR011990">
    <property type="entry name" value="TPR-like_helical_dom_sf"/>
</dbReference>
<evidence type="ECO:0000256" key="3">
    <source>
        <dbReference type="SAM" id="Coils"/>
    </source>
</evidence>
<dbReference type="SUPFAM" id="SSF48452">
    <property type="entry name" value="TPR-like"/>
    <property type="match status" value="1"/>
</dbReference>
<gene>
    <name evidence="5" type="ORF">SAMN05421504_105496</name>
</gene>
<keyword evidence="6" id="KW-1185">Reference proteome</keyword>
<keyword evidence="2" id="KW-0067">ATP-binding</keyword>
<evidence type="ECO:0000259" key="4">
    <source>
        <dbReference type="Pfam" id="PF13191"/>
    </source>
</evidence>
<dbReference type="PANTHER" id="PTHR16305:SF35">
    <property type="entry name" value="TRANSCRIPTIONAL ACTIVATOR DOMAIN"/>
    <property type="match status" value="1"/>
</dbReference>
<dbReference type="STRING" id="589385.SAMN05421504_105496"/>
<dbReference type="Proteomes" id="UP000199515">
    <property type="component" value="Unassembled WGS sequence"/>
</dbReference>
<dbReference type="GO" id="GO:0005524">
    <property type="term" value="F:ATP binding"/>
    <property type="evidence" value="ECO:0007669"/>
    <property type="project" value="UniProtKB-KW"/>
</dbReference>
<evidence type="ECO:0000313" key="6">
    <source>
        <dbReference type="Proteomes" id="UP000199515"/>
    </source>
</evidence>
<name>A0A1H3JQP9_9PSEU</name>
<sequence>MTGALIGRDHPAGVLRGEIGRAAESHGGLVLVTGEAGIGKTTLVTGAVEEARRLGALVLGGTCWDSGSAPGYWPWVQVIRALKRAATPEEWAAVDTGPLAALLGEGGEAVEGFELYDAVTTALVSVSQSRPVVVVLDDLHWADQASLKLLGFAAQHTWFERLLLIGTYRDVEVEAVDHPLRELMLPLVAKATTVTLTGLGAGEVAALMERTAGAQPDGELVAEVHARTGGNPFFVEQTARLWHSGGSVSAIAPGVREALRRRLSLLPEPVVRLLESAAVLGREFHRQVLAATVAEPVPQVDRLLDQAVTARLVTVRGAGLFSFAHDLVRESLYGELGEDQRRQRHAAVVRALDRSPALAERVFPADRARHGFLAGAEVDTTSAVDLLVAAARDSAARLATEETIGHFRRALEIVADPGRRAKLALDLGGELLRSGEQVESWQRFDEALTLARELEDPDLLARVGLTLTKWANPGEREQLKLDVLGHAHRLLCGGGEGLTVEQMTLELTARVAMLARDDADDNKLAFSLWARHDAIWAPGNAPEREKLTDELVVIGQRTGDLEMEHFAASLKWVALLEQGDPRFLDQFHVFVRLTERQATPASEFAAKVDQSIIATLMGRFAEAATLLDQVVRAYGHHHALFGDMVAHLTWTSLLAQGRFEELAELHPRLREEGYAASWLLETITAAQRGDAVAVRELYAQAAANEPYPLDLGQLWLRCQAQAAALSGDLAWCARLRPKFAEFSGAWLVSLYGCDISGPMDLWAGVLDLALGRWDDAVGSLTAAYRSADRMRIRTWSVEARAYLGEALLGRGETEAATALFDEVAREAESLGMRHIPVRVGRSRTFVPPSANEFRREEAVWRLGFEGVTAHLPDAKGLRDLHFLLSSPGSEIPAVRLLNPDGGDVVVAAKRLGGDAMLDDEAKARYKRRLDQLDAEIDEATELGEDERASKLDTERDALLHELRAAAGLGGRTRRLGDEAERARKTVTARIRDTLRKIGEVHPPLAAHLRDSVTTGSTCRYAPAAQIPWRL</sequence>
<feature type="coiled-coil region" evidence="3">
    <location>
        <begin position="922"/>
        <end position="949"/>
    </location>
</feature>
<dbReference type="PANTHER" id="PTHR16305">
    <property type="entry name" value="TESTICULAR SOLUBLE ADENYLYL CYCLASE"/>
    <property type="match status" value="1"/>
</dbReference>
<dbReference type="GO" id="GO:0005737">
    <property type="term" value="C:cytoplasm"/>
    <property type="evidence" value="ECO:0007669"/>
    <property type="project" value="TreeGrafter"/>
</dbReference>
<keyword evidence="3" id="KW-0175">Coiled coil</keyword>
<dbReference type="InterPro" id="IPR027417">
    <property type="entry name" value="P-loop_NTPase"/>
</dbReference>